<protein>
    <recommendedName>
        <fullName evidence="2">histidine kinase</fullName>
        <ecNumber evidence="2">2.7.13.3</ecNumber>
    </recommendedName>
</protein>
<reference evidence="11 12" key="1">
    <citation type="submission" date="2018-09" db="EMBL/GenBank/DDBJ databases">
        <title>Phylogeny of the Shewanellaceae, and recommendation for two new genera, Pseudoshewanella and Parashewanella.</title>
        <authorList>
            <person name="Wang G."/>
        </authorList>
    </citation>
    <scope>NUCLEOTIDE SEQUENCE [LARGE SCALE GENOMIC DNA]</scope>
    <source>
        <strain evidence="11 12">KCTC 22492</strain>
    </source>
</reference>
<dbReference type="InterPro" id="IPR050351">
    <property type="entry name" value="BphY/WalK/GraS-like"/>
</dbReference>
<evidence type="ECO:0000256" key="8">
    <source>
        <dbReference type="ARBA" id="ARBA00023012"/>
    </source>
</evidence>
<evidence type="ECO:0000256" key="4">
    <source>
        <dbReference type="ARBA" id="ARBA00022679"/>
    </source>
</evidence>
<dbReference type="InterPro" id="IPR036890">
    <property type="entry name" value="HATPase_C_sf"/>
</dbReference>
<dbReference type="InterPro" id="IPR003594">
    <property type="entry name" value="HATPase_dom"/>
</dbReference>
<dbReference type="PROSITE" id="PS50109">
    <property type="entry name" value="HIS_KIN"/>
    <property type="match status" value="1"/>
</dbReference>
<name>A0A3A6U105_9GAMM</name>
<dbReference type="InterPro" id="IPR036097">
    <property type="entry name" value="HisK_dim/P_sf"/>
</dbReference>
<dbReference type="Gene3D" id="1.10.287.130">
    <property type="match status" value="1"/>
</dbReference>
<feature type="domain" description="Histidine kinase" evidence="10">
    <location>
        <begin position="215"/>
        <end position="410"/>
    </location>
</feature>
<dbReference type="InterPro" id="IPR005467">
    <property type="entry name" value="His_kinase_dom"/>
</dbReference>
<evidence type="ECO:0000256" key="5">
    <source>
        <dbReference type="ARBA" id="ARBA00022741"/>
    </source>
</evidence>
<evidence type="ECO:0000256" key="7">
    <source>
        <dbReference type="ARBA" id="ARBA00022840"/>
    </source>
</evidence>
<dbReference type="Pfam" id="PF12046">
    <property type="entry name" value="CCB1"/>
    <property type="match status" value="1"/>
</dbReference>
<comment type="catalytic activity">
    <reaction evidence="1">
        <text>ATP + protein L-histidine = ADP + protein N-phospho-L-histidine.</text>
        <dbReference type="EC" id="2.7.13.3"/>
    </reaction>
</comment>
<comment type="caution">
    <text evidence="11">The sequence shown here is derived from an EMBL/GenBank/DDBJ whole genome shotgun (WGS) entry which is preliminary data.</text>
</comment>
<dbReference type="Pfam" id="PF02518">
    <property type="entry name" value="HATPase_c"/>
    <property type="match status" value="1"/>
</dbReference>
<keyword evidence="5" id="KW-0547">Nucleotide-binding</keyword>
<dbReference type="EMBL" id="QYYH01000008">
    <property type="protein sequence ID" value="RJY19117.1"/>
    <property type="molecule type" value="Genomic_DNA"/>
</dbReference>
<dbReference type="GO" id="GO:0005524">
    <property type="term" value="F:ATP binding"/>
    <property type="evidence" value="ECO:0007669"/>
    <property type="project" value="UniProtKB-KW"/>
</dbReference>
<dbReference type="PRINTS" id="PR00344">
    <property type="entry name" value="BCTRLSENSOR"/>
</dbReference>
<keyword evidence="9" id="KW-1133">Transmembrane helix</keyword>
<keyword evidence="4" id="KW-0808">Transferase</keyword>
<dbReference type="SUPFAM" id="SSF47384">
    <property type="entry name" value="Homodimeric domain of signal transducing histidine kinase"/>
    <property type="match status" value="1"/>
</dbReference>
<dbReference type="SUPFAM" id="SSF55874">
    <property type="entry name" value="ATPase domain of HSP90 chaperone/DNA topoisomerase II/histidine kinase"/>
    <property type="match status" value="1"/>
</dbReference>
<evidence type="ECO:0000256" key="9">
    <source>
        <dbReference type="SAM" id="Phobius"/>
    </source>
</evidence>
<dbReference type="InterPro" id="IPR021919">
    <property type="entry name" value="CCB1"/>
</dbReference>
<dbReference type="SMART" id="SM00387">
    <property type="entry name" value="HATPase_c"/>
    <property type="match status" value="1"/>
</dbReference>
<evidence type="ECO:0000256" key="3">
    <source>
        <dbReference type="ARBA" id="ARBA00022553"/>
    </source>
</evidence>
<dbReference type="EC" id="2.7.13.3" evidence="2"/>
<dbReference type="PANTHER" id="PTHR42878">
    <property type="entry name" value="TWO-COMPONENT HISTIDINE KINASE"/>
    <property type="match status" value="1"/>
</dbReference>
<dbReference type="InterPro" id="IPR003661">
    <property type="entry name" value="HisK_dim/P_dom"/>
</dbReference>
<keyword evidence="7" id="KW-0067">ATP-binding</keyword>
<keyword evidence="9" id="KW-0472">Membrane</keyword>
<dbReference type="AlphaFoldDB" id="A0A3A6U105"/>
<keyword evidence="3" id="KW-0597">Phosphoprotein</keyword>
<evidence type="ECO:0000256" key="2">
    <source>
        <dbReference type="ARBA" id="ARBA00012438"/>
    </source>
</evidence>
<evidence type="ECO:0000256" key="1">
    <source>
        <dbReference type="ARBA" id="ARBA00000085"/>
    </source>
</evidence>
<evidence type="ECO:0000313" key="11">
    <source>
        <dbReference type="EMBL" id="RJY19117.1"/>
    </source>
</evidence>
<evidence type="ECO:0000256" key="6">
    <source>
        <dbReference type="ARBA" id="ARBA00022777"/>
    </source>
</evidence>
<dbReference type="InterPro" id="IPR004358">
    <property type="entry name" value="Sig_transdc_His_kin-like_C"/>
</dbReference>
<dbReference type="GO" id="GO:0000155">
    <property type="term" value="F:phosphorelay sensor kinase activity"/>
    <property type="evidence" value="ECO:0007669"/>
    <property type="project" value="InterPro"/>
</dbReference>
<sequence>MNYHRKLIALLTVIATLGLLSLSGNVYLVSEDILITLSFGIFFLYVLAYLSVSFYRKQTEPLEQLLVYVKTRQEGQTNISLNLDGNRSLLNELSKLLHKTDFSSPSLSESQQNDFVIESVFKHWPMPVITFDGKQRITFFNHSLFKELKVPLLIGAAAQECGFKIENSRFTHSGFDQNWQTHNISIGQQTLFLAHNIRGELQSTKQQSQIDLIRVLSHELNNSLTPMASMADTLLQTESMPEELTREVLIRIRARSESLLKFVKAYAELSQLPEPRPTRTNLYKLANEVAQDQGIKFRYSGEHYLEIDPVLFERVLINIFKNSKEAGKEVLTTSVDMQVYYKGSDAKIIIKDNGSGFMNLGNALTPFYTTKTTGRGLGLALCKDIVERHNGKLHVMNTENGACIKMSLAV</sequence>
<evidence type="ECO:0000313" key="12">
    <source>
        <dbReference type="Proteomes" id="UP000273022"/>
    </source>
</evidence>
<dbReference type="OrthoDB" id="1931120at2"/>
<dbReference type="CDD" id="cd00082">
    <property type="entry name" value="HisKA"/>
    <property type="match status" value="1"/>
</dbReference>
<keyword evidence="9" id="KW-0812">Transmembrane</keyword>
<dbReference type="RefSeq" id="WP_121852063.1">
    <property type="nucleotide sequence ID" value="NZ_CP037952.1"/>
</dbReference>
<dbReference type="GO" id="GO:0007234">
    <property type="term" value="P:osmosensory signaling via phosphorelay pathway"/>
    <property type="evidence" value="ECO:0007669"/>
    <property type="project" value="TreeGrafter"/>
</dbReference>
<dbReference type="PANTHER" id="PTHR42878:SF7">
    <property type="entry name" value="SENSOR HISTIDINE KINASE GLRK"/>
    <property type="match status" value="1"/>
</dbReference>
<keyword evidence="8" id="KW-0902">Two-component regulatory system</keyword>
<dbReference type="GO" id="GO:0000156">
    <property type="term" value="F:phosphorelay response regulator activity"/>
    <property type="evidence" value="ECO:0007669"/>
    <property type="project" value="TreeGrafter"/>
</dbReference>
<dbReference type="Proteomes" id="UP000273022">
    <property type="component" value="Unassembled WGS sequence"/>
</dbReference>
<accession>A0A3A6U105</accession>
<keyword evidence="6" id="KW-0418">Kinase</keyword>
<organism evidence="11 12">
    <name type="scientific">Parashewanella spongiae</name>
    <dbReference type="NCBI Taxonomy" id="342950"/>
    <lineage>
        <taxon>Bacteria</taxon>
        <taxon>Pseudomonadati</taxon>
        <taxon>Pseudomonadota</taxon>
        <taxon>Gammaproteobacteria</taxon>
        <taxon>Alteromonadales</taxon>
        <taxon>Shewanellaceae</taxon>
        <taxon>Parashewanella</taxon>
    </lineage>
</organism>
<feature type="transmembrane region" description="Helical" evidence="9">
    <location>
        <begin position="33"/>
        <end position="55"/>
    </location>
</feature>
<dbReference type="GO" id="GO:0030295">
    <property type="term" value="F:protein kinase activator activity"/>
    <property type="evidence" value="ECO:0007669"/>
    <property type="project" value="TreeGrafter"/>
</dbReference>
<proteinExistence type="predicted"/>
<keyword evidence="12" id="KW-1185">Reference proteome</keyword>
<evidence type="ECO:0000259" key="10">
    <source>
        <dbReference type="PROSITE" id="PS50109"/>
    </source>
</evidence>
<dbReference type="SMART" id="SM00388">
    <property type="entry name" value="HisKA"/>
    <property type="match status" value="1"/>
</dbReference>
<gene>
    <name evidence="11" type="ORF">D5R81_02400</name>
</gene>
<dbReference type="Gene3D" id="3.30.565.10">
    <property type="entry name" value="Histidine kinase-like ATPase, C-terminal domain"/>
    <property type="match status" value="1"/>
</dbReference>